<organism evidence="8 9">
    <name type="scientific">Rehmannia glutinosa</name>
    <name type="common">Chinese foxglove</name>
    <dbReference type="NCBI Taxonomy" id="99300"/>
    <lineage>
        <taxon>Eukaryota</taxon>
        <taxon>Viridiplantae</taxon>
        <taxon>Streptophyta</taxon>
        <taxon>Embryophyta</taxon>
        <taxon>Tracheophyta</taxon>
        <taxon>Spermatophyta</taxon>
        <taxon>Magnoliopsida</taxon>
        <taxon>eudicotyledons</taxon>
        <taxon>Gunneridae</taxon>
        <taxon>Pentapetalae</taxon>
        <taxon>asterids</taxon>
        <taxon>lamiids</taxon>
        <taxon>Lamiales</taxon>
        <taxon>Orobanchaceae</taxon>
        <taxon>Rehmannieae</taxon>
        <taxon>Rehmannia</taxon>
    </lineage>
</organism>
<evidence type="ECO:0000256" key="1">
    <source>
        <dbReference type="ARBA" id="ARBA00004123"/>
    </source>
</evidence>
<keyword evidence="5" id="KW-0539">Nucleus</keyword>
<reference evidence="8 9" key="1">
    <citation type="journal article" date="2021" name="Comput. Struct. Biotechnol. J.">
        <title>De novo genome assembly of the potent medicinal plant Rehmannia glutinosa using nanopore technology.</title>
        <authorList>
            <person name="Ma L."/>
            <person name="Dong C."/>
            <person name="Song C."/>
            <person name="Wang X."/>
            <person name="Zheng X."/>
            <person name="Niu Y."/>
            <person name="Chen S."/>
            <person name="Feng W."/>
        </authorList>
    </citation>
    <scope>NUCLEOTIDE SEQUENCE [LARGE SCALE GENOMIC DNA]</scope>
    <source>
        <strain evidence="8">DH-2019</strain>
    </source>
</reference>
<evidence type="ECO:0000256" key="6">
    <source>
        <dbReference type="SAM" id="MobiDB-lite"/>
    </source>
</evidence>
<feature type="region of interest" description="Disordered" evidence="6">
    <location>
        <begin position="77"/>
        <end position="140"/>
    </location>
</feature>
<evidence type="ECO:0000259" key="7">
    <source>
        <dbReference type="PROSITE" id="PS50888"/>
    </source>
</evidence>
<dbReference type="InterPro" id="IPR036638">
    <property type="entry name" value="HLH_DNA-bd_sf"/>
</dbReference>
<protein>
    <recommendedName>
        <fullName evidence="7">BHLH domain-containing protein</fullName>
    </recommendedName>
</protein>
<name>A0ABR0W7E9_REHGL</name>
<feature type="compositionally biased region" description="Polar residues" evidence="6">
    <location>
        <begin position="104"/>
        <end position="120"/>
    </location>
</feature>
<dbReference type="PANTHER" id="PTHR16223">
    <property type="entry name" value="TRANSCRIPTION FACTOR BHLH83-RELATED"/>
    <property type="match status" value="1"/>
</dbReference>
<feature type="region of interest" description="Disordered" evidence="6">
    <location>
        <begin position="193"/>
        <end position="216"/>
    </location>
</feature>
<gene>
    <name evidence="8" type="ORF">DH2020_023936</name>
</gene>
<feature type="compositionally biased region" description="Basic and acidic residues" evidence="6">
    <location>
        <begin position="207"/>
        <end position="216"/>
    </location>
</feature>
<dbReference type="EMBL" id="JABTTQ020000013">
    <property type="protein sequence ID" value="KAK6143588.1"/>
    <property type="molecule type" value="Genomic_DNA"/>
</dbReference>
<proteinExistence type="predicted"/>
<evidence type="ECO:0000256" key="4">
    <source>
        <dbReference type="ARBA" id="ARBA00023163"/>
    </source>
</evidence>
<dbReference type="Proteomes" id="UP001318860">
    <property type="component" value="Unassembled WGS sequence"/>
</dbReference>
<dbReference type="Gene3D" id="4.10.280.10">
    <property type="entry name" value="Helix-loop-helix DNA-binding domain"/>
    <property type="match status" value="1"/>
</dbReference>
<comment type="subcellular location">
    <subcellularLocation>
        <location evidence="1">Nucleus</location>
    </subcellularLocation>
</comment>
<evidence type="ECO:0000313" key="8">
    <source>
        <dbReference type="EMBL" id="KAK6143588.1"/>
    </source>
</evidence>
<dbReference type="SUPFAM" id="SSF47459">
    <property type="entry name" value="HLH, helix-loop-helix DNA-binding domain"/>
    <property type="match status" value="1"/>
</dbReference>
<evidence type="ECO:0000256" key="3">
    <source>
        <dbReference type="ARBA" id="ARBA00023125"/>
    </source>
</evidence>
<dbReference type="InterPro" id="IPR045843">
    <property type="entry name" value="IND-like"/>
</dbReference>
<dbReference type="CDD" id="cd11393">
    <property type="entry name" value="bHLH_AtbHLH_like"/>
    <property type="match status" value="1"/>
</dbReference>
<sequence>MAGNGGFEDDPLAPGCYSQLLFGDEISGLVETDHACFGFTNTTSFSPPDDNNVNSNIISTPKMLCFGDYAKQCNGKKTGQKSGLTRMDTPLPISNVSKKRDGSGIQNSGACSGAPTGSQRNSKKPKSDNSTVRGSHAKVVKKEKLGDRITALQQLVSPFGKTDTASVLHEALGYIRFLHDQVQVLCSPYLQRRSPSSEKPYYPGGEGESKDNEKRKNDLRSRGLCLVPVELTLHVADSNGADLWSSAAMVDTVSTS</sequence>
<dbReference type="PROSITE" id="PS50888">
    <property type="entry name" value="BHLH"/>
    <property type="match status" value="1"/>
</dbReference>
<keyword evidence="3" id="KW-0238">DNA-binding</keyword>
<keyword evidence="4" id="KW-0804">Transcription</keyword>
<keyword evidence="9" id="KW-1185">Reference proteome</keyword>
<keyword evidence="2" id="KW-0805">Transcription regulation</keyword>
<dbReference type="PANTHER" id="PTHR16223:SF335">
    <property type="entry name" value="TRANSCRIPTION FACTOR BHLH113"/>
    <property type="match status" value="1"/>
</dbReference>
<comment type="caution">
    <text evidence="8">The sequence shown here is derived from an EMBL/GenBank/DDBJ whole genome shotgun (WGS) entry which is preliminary data.</text>
</comment>
<dbReference type="InterPro" id="IPR011598">
    <property type="entry name" value="bHLH_dom"/>
</dbReference>
<evidence type="ECO:0000256" key="5">
    <source>
        <dbReference type="ARBA" id="ARBA00023242"/>
    </source>
</evidence>
<feature type="domain" description="BHLH" evidence="7">
    <location>
        <begin position="129"/>
        <end position="178"/>
    </location>
</feature>
<dbReference type="InterPro" id="IPR045239">
    <property type="entry name" value="bHLH95_bHLH"/>
</dbReference>
<evidence type="ECO:0000256" key="2">
    <source>
        <dbReference type="ARBA" id="ARBA00023015"/>
    </source>
</evidence>
<accession>A0ABR0W7E9</accession>
<evidence type="ECO:0000313" key="9">
    <source>
        <dbReference type="Proteomes" id="UP001318860"/>
    </source>
</evidence>